<reference evidence="1 2" key="1">
    <citation type="submission" date="2019-05" db="EMBL/GenBank/DDBJ databases">
        <title>Marinobacter panjinensis sp. nov., a moderately halophilic bacterium isolated from sea tidal flat environment.</title>
        <authorList>
            <person name="Yang W."/>
            <person name="An M."/>
            <person name="He W."/>
            <person name="Luo X."/>
            <person name="Zhu L."/>
            <person name="Chen G."/>
            <person name="Zhang Y."/>
            <person name="Wang Y."/>
        </authorList>
    </citation>
    <scope>NUCLEOTIDE SEQUENCE [LARGE SCALE GENOMIC DNA]</scope>
    <source>
        <strain evidence="1 2">PJ-16</strain>
    </source>
</reference>
<evidence type="ECO:0000313" key="2">
    <source>
        <dbReference type="Proteomes" id="UP000308488"/>
    </source>
</evidence>
<sequence length="204" mass="23104">MKDIKLPLTQTVSITIDTQNLDYSNAVENEDGLLVVPLGTAMNSEISESMEKARANGGKVLYATTSIEQQLEGLLLRYFMGPFVKHDHRRDVFEREILQSSALSFSSKKELISKVVNHEDLLKGKKKNRLQSALKSIMGWRNAFAHGKVQHDNRKGCFVKYYSGGSKELNLTDEFWTELESVFKDCSELVNEASENLETKEPNQ</sequence>
<dbReference type="OrthoDB" id="6400620at2"/>
<dbReference type="Proteomes" id="UP000308488">
    <property type="component" value="Unassembled WGS sequence"/>
</dbReference>
<organism evidence="1 2">
    <name type="scientific">Marinobacter panjinensis</name>
    <dbReference type="NCBI Taxonomy" id="2576384"/>
    <lineage>
        <taxon>Bacteria</taxon>
        <taxon>Pseudomonadati</taxon>
        <taxon>Pseudomonadota</taxon>
        <taxon>Gammaproteobacteria</taxon>
        <taxon>Pseudomonadales</taxon>
        <taxon>Marinobacteraceae</taxon>
        <taxon>Marinobacter</taxon>
    </lineage>
</organism>
<keyword evidence="2" id="KW-1185">Reference proteome</keyword>
<dbReference type="AlphaFoldDB" id="A0A4U6R3C5"/>
<evidence type="ECO:0000313" key="1">
    <source>
        <dbReference type="EMBL" id="TKV68029.1"/>
    </source>
</evidence>
<protein>
    <recommendedName>
        <fullName evidence="3">RiboL-PSP-HEPN domain-containing protein</fullName>
    </recommendedName>
</protein>
<name>A0A4U6R3C5_9GAMM</name>
<proteinExistence type="predicted"/>
<evidence type="ECO:0008006" key="3">
    <source>
        <dbReference type="Google" id="ProtNLM"/>
    </source>
</evidence>
<comment type="caution">
    <text evidence="1">The sequence shown here is derived from an EMBL/GenBank/DDBJ whole genome shotgun (WGS) entry which is preliminary data.</text>
</comment>
<dbReference type="RefSeq" id="WP_137435440.1">
    <property type="nucleotide sequence ID" value="NZ_JANRHC010000001.1"/>
</dbReference>
<gene>
    <name evidence="1" type="ORF">FDP08_07935</name>
</gene>
<accession>A0A4U6R3C5</accession>
<dbReference type="EMBL" id="SZYH01000001">
    <property type="protein sequence ID" value="TKV68029.1"/>
    <property type="molecule type" value="Genomic_DNA"/>
</dbReference>